<dbReference type="InterPro" id="IPR016169">
    <property type="entry name" value="FAD-bd_PCMH_sub2"/>
</dbReference>
<dbReference type="Gene3D" id="3.30.465.10">
    <property type="match status" value="1"/>
</dbReference>
<evidence type="ECO:0000313" key="6">
    <source>
        <dbReference type="Proteomes" id="UP000032680"/>
    </source>
</evidence>
<comment type="caution">
    <text evidence="5">The sequence shown here is derived from an EMBL/GenBank/DDBJ whole genome shotgun (WGS) entry which is preliminary data.</text>
</comment>
<evidence type="ECO:0000313" key="5">
    <source>
        <dbReference type="EMBL" id="GAN77129.1"/>
    </source>
</evidence>
<evidence type="ECO:0000256" key="3">
    <source>
        <dbReference type="ARBA" id="ARBA00023002"/>
    </source>
</evidence>
<dbReference type="GO" id="GO:0071949">
    <property type="term" value="F:FAD binding"/>
    <property type="evidence" value="ECO:0007669"/>
    <property type="project" value="InterPro"/>
</dbReference>
<dbReference type="GO" id="GO:0016491">
    <property type="term" value="F:oxidoreductase activity"/>
    <property type="evidence" value="ECO:0007669"/>
    <property type="project" value="UniProtKB-KW"/>
</dbReference>
<dbReference type="PROSITE" id="PS51387">
    <property type="entry name" value="FAD_PCMH"/>
    <property type="match status" value="1"/>
</dbReference>
<evidence type="ECO:0000256" key="2">
    <source>
        <dbReference type="ARBA" id="ARBA00022827"/>
    </source>
</evidence>
<dbReference type="InterPro" id="IPR016167">
    <property type="entry name" value="FAD-bd_PCMH_sub1"/>
</dbReference>
<dbReference type="SMART" id="SM01092">
    <property type="entry name" value="CO_deh_flav_C"/>
    <property type="match status" value="1"/>
</dbReference>
<dbReference type="InterPro" id="IPR016166">
    <property type="entry name" value="FAD-bd_PCMH"/>
</dbReference>
<evidence type="ECO:0000259" key="4">
    <source>
        <dbReference type="PROSITE" id="PS51387"/>
    </source>
</evidence>
<dbReference type="Gene3D" id="3.30.43.10">
    <property type="entry name" value="Uridine Diphospho-n-acetylenolpyruvylglucosamine Reductase, domain 2"/>
    <property type="match status" value="1"/>
</dbReference>
<dbReference type="InterPro" id="IPR036318">
    <property type="entry name" value="FAD-bd_PCMH-like_sf"/>
</dbReference>
<dbReference type="SUPFAM" id="SSF55447">
    <property type="entry name" value="CO dehydrogenase flavoprotein C-terminal domain-like"/>
    <property type="match status" value="1"/>
</dbReference>
<keyword evidence="3" id="KW-0560">Oxidoreductase</keyword>
<feature type="domain" description="FAD-binding PCMH-type" evidence="4">
    <location>
        <begin position="1"/>
        <end position="169"/>
    </location>
</feature>
<dbReference type="AlphaFoldDB" id="A0A0D6P8G1"/>
<dbReference type="PANTHER" id="PTHR42659">
    <property type="entry name" value="XANTHINE DEHYDROGENASE SUBUNIT C-RELATED"/>
    <property type="match status" value="1"/>
</dbReference>
<accession>A0A0D6P8G1</accession>
<keyword evidence="1" id="KW-0285">Flavoprotein</keyword>
<dbReference type="PANTHER" id="PTHR42659:SF2">
    <property type="entry name" value="XANTHINE DEHYDROGENASE SUBUNIT C-RELATED"/>
    <property type="match status" value="1"/>
</dbReference>
<dbReference type="InterPro" id="IPR005107">
    <property type="entry name" value="CO_DH_flav_C"/>
</dbReference>
<dbReference type="RefSeq" id="WP_048861111.1">
    <property type="nucleotide sequence ID" value="NZ_BANB01000240.1"/>
</dbReference>
<keyword evidence="6" id="KW-1185">Reference proteome</keyword>
<keyword evidence="2" id="KW-0274">FAD</keyword>
<dbReference type="SUPFAM" id="SSF56176">
    <property type="entry name" value="FAD-binding/transporter-associated domain-like"/>
    <property type="match status" value="1"/>
</dbReference>
<dbReference type="InterPro" id="IPR036683">
    <property type="entry name" value="CO_DH_flav_C_dom_sf"/>
</dbReference>
<protein>
    <submittedName>
        <fullName evidence="5">Carbon monoxide dehydrogenase</fullName>
    </submittedName>
</protein>
<sequence>MQPFTFRRPADLSEASALLAAEGAVALGGGMSLLPVLKQRLAAHAMLVDLSRLPPLQGISATDGVLYVGAGTTHADVAASPVVAGTIPALAALAGGIGDPQVRNRGTLGGVLANADPAADYPAAVLALGAEVVTDRRAIPADAFFRGLFLTALEPGEIITGVRFPVPAAAGYAKFRSPASRYAIVGVFVARGAGGVRVAVTGAASSVFRVPQMERALDAAFTRDALAGLTVPPEGLNGDIHAEPSFRAHLVGVMARRAVAAALA</sequence>
<dbReference type="EMBL" id="BANB01000240">
    <property type="protein sequence ID" value="GAN77129.1"/>
    <property type="molecule type" value="Genomic_DNA"/>
</dbReference>
<organism evidence="5 6">
    <name type="scientific">Acidisphaera rubrifaciens HS-AP3</name>
    <dbReference type="NCBI Taxonomy" id="1231350"/>
    <lineage>
        <taxon>Bacteria</taxon>
        <taxon>Pseudomonadati</taxon>
        <taxon>Pseudomonadota</taxon>
        <taxon>Alphaproteobacteria</taxon>
        <taxon>Acetobacterales</taxon>
        <taxon>Acetobacteraceae</taxon>
        <taxon>Acidisphaera</taxon>
    </lineage>
</organism>
<dbReference type="Gene3D" id="3.30.390.50">
    <property type="entry name" value="CO dehydrogenase flavoprotein, C-terminal domain"/>
    <property type="match status" value="1"/>
</dbReference>
<proteinExistence type="predicted"/>
<evidence type="ECO:0000256" key="1">
    <source>
        <dbReference type="ARBA" id="ARBA00022630"/>
    </source>
</evidence>
<dbReference type="Pfam" id="PF00941">
    <property type="entry name" value="FAD_binding_5"/>
    <property type="match status" value="1"/>
</dbReference>
<reference evidence="5 6" key="1">
    <citation type="submission" date="2012-11" db="EMBL/GenBank/DDBJ databases">
        <title>Whole genome sequence of Acidisphaera rubrifaciens HS-AP3.</title>
        <authorList>
            <person name="Azuma Y."/>
            <person name="Higashiura N."/>
            <person name="Hirakawa H."/>
            <person name="Matsushita K."/>
        </authorList>
    </citation>
    <scope>NUCLEOTIDE SEQUENCE [LARGE SCALE GENOMIC DNA]</scope>
    <source>
        <strain evidence="5 6">HS-AP3</strain>
    </source>
</reference>
<dbReference type="InterPro" id="IPR002346">
    <property type="entry name" value="Mopterin_DH_FAD-bd"/>
</dbReference>
<name>A0A0D6P8G1_9PROT</name>
<dbReference type="InterPro" id="IPR051312">
    <property type="entry name" value="Diverse_Substr_Oxidored"/>
</dbReference>
<gene>
    <name evidence="5" type="ORF">Asru_0240_08</name>
</gene>
<dbReference type="OrthoDB" id="9793944at2"/>
<dbReference type="Proteomes" id="UP000032680">
    <property type="component" value="Unassembled WGS sequence"/>
</dbReference>